<dbReference type="AlphaFoldDB" id="A0A0P9JKX8"/>
<dbReference type="EMBL" id="LJPT01000178">
    <property type="protein sequence ID" value="KPW43321.1"/>
    <property type="molecule type" value="Genomic_DNA"/>
</dbReference>
<dbReference type="Proteomes" id="UP000050425">
    <property type="component" value="Unassembled WGS sequence"/>
</dbReference>
<comment type="caution">
    <text evidence="1">The sequence shown here is derived from an EMBL/GenBank/DDBJ whole genome shotgun (WGS) entry which is preliminary data.</text>
</comment>
<accession>A0A0P9JKX8</accession>
<evidence type="ECO:0000313" key="1">
    <source>
        <dbReference type="EMBL" id="KPW43321.1"/>
    </source>
</evidence>
<gene>
    <name evidence="1" type="ORF">ALO88_03254</name>
</gene>
<dbReference type="RefSeq" id="WP_057419300.1">
    <property type="nucleotide sequence ID" value="NZ_LJPT01000178.1"/>
</dbReference>
<organism evidence="1 2">
    <name type="scientific">Pseudomonas syringae pv. antirrhini</name>
    <dbReference type="NCBI Taxonomy" id="251702"/>
    <lineage>
        <taxon>Bacteria</taxon>
        <taxon>Pseudomonadati</taxon>
        <taxon>Pseudomonadota</taxon>
        <taxon>Gammaproteobacteria</taxon>
        <taxon>Pseudomonadales</taxon>
        <taxon>Pseudomonadaceae</taxon>
        <taxon>Pseudomonas</taxon>
    </lineage>
</organism>
<dbReference type="PATRIC" id="fig|251702.3.peg.4279"/>
<reference evidence="1 2" key="1">
    <citation type="submission" date="2015-09" db="EMBL/GenBank/DDBJ databases">
        <title>Genome announcement of multiple Pseudomonas syringae strains.</title>
        <authorList>
            <person name="Thakur S."/>
            <person name="Wang P.W."/>
            <person name="Gong Y."/>
            <person name="Weir B.S."/>
            <person name="Guttman D.S."/>
        </authorList>
    </citation>
    <scope>NUCLEOTIDE SEQUENCE [LARGE SCALE GENOMIC DNA]</scope>
    <source>
        <strain evidence="1 2">ICMP4303</strain>
    </source>
</reference>
<name>A0A0P9JKX8_9PSED</name>
<evidence type="ECO:0000313" key="2">
    <source>
        <dbReference type="Proteomes" id="UP000050425"/>
    </source>
</evidence>
<proteinExistence type="predicted"/>
<protein>
    <submittedName>
        <fullName evidence="1">Uncharacterized protein</fullName>
    </submittedName>
</protein>
<sequence length="95" mass="11040">MAVTLKKSHLQTNVYTYIWTRDDDDQPYAGLEDRRQVDKDEGYEVLYFLEKLLNKHDKKTLPDVNAAEDALHSEDLSDVTDRVKLTTAVEKILGW</sequence>